<dbReference type="FunFam" id="1.10.287.950:FF:000001">
    <property type="entry name" value="Methyl-accepting chemotaxis sensory transducer"/>
    <property type="match status" value="1"/>
</dbReference>
<evidence type="ECO:0000259" key="10">
    <source>
        <dbReference type="PROSITE" id="PS50111"/>
    </source>
</evidence>
<reference evidence="13 14" key="1">
    <citation type="submission" date="2019-01" db="EMBL/GenBank/DDBJ databases">
        <authorList>
            <person name="Chen W.-M."/>
        </authorList>
    </citation>
    <scope>NUCLEOTIDE SEQUENCE [LARGE SCALE GENOMIC DNA]</scope>
    <source>
        <strain evidence="13 14">HPM-16</strain>
    </source>
</reference>
<keyword evidence="3 9" id="KW-0812">Transmembrane</keyword>
<dbReference type="Proteomes" id="UP000282818">
    <property type="component" value="Unassembled WGS sequence"/>
</dbReference>
<feature type="domain" description="Methyl-accepting transducer" evidence="10">
    <location>
        <begin position="259"/>
        <end position="495"/>
    </location>
</feature>
<evidence type="ECO:0000256" key="8">
    <source>
        <dbReference type="PROSITE-ProRule" id="PRU00284"/>
    </source>
</evidence>
<dbReference type="GO" id="GO:0006935">
    <property type="term" value="P:chemotaxis"/>
    <property type="evidence" value="ECO:0007669"/>
    <property type="project" value="InterPro"/>
</dbReference>
<dbReference type="SMART" id="SM00283">
    <property type="entry name" value="MA"/>
    <property type="match status" value="1"/>
</dbReference>
<gene>
    <name evidence="13" type="ORF">EOE65_14365</name>
</gene>
<keyword evidence="6 8" id="KW-0807">Transducer</keyword>
<feature type="domain" description="HAMP" evidence="12">
    <location>
        <begin position="201"/>
        <end position="254"/>
    </location>
</feature>
<evidence type="ECO:0000259" key="11">
    <source>
        <dbReference type="PROSITE" id="PS50192"/>
    </source>
</evidence>
<feature type="transmembrane region" description="Helical" evidence="9">
    <location>
        <begin position="177"/>
        <end position="199"/>
    </location>
</feature>
<dbReference type="PROSITE" id="PS50111">
    <property type="entry name" value="CHEMOTAXIS_TRANSDUC_2"/>
    <property type="match status" value="1"/>
</dbReference>
<dbReference type="CDD" id="cd06225">
    <property type="entry name" value="HAMP"/>
    <property type="match status" value="1"/>
</dbReference>
<dbReference type="GO" id="GO:0004888">
    <property type="term" value="F:transmembrane signaling receptor activity"/>
    <property type="evidence" value="ECO:0007669"/>
    <property type="project" value="InterPro"/>
</dbReference>
<feature type="domain" description="T-SNARE coiled-coil homology" evidence="11">
    <location>
        <begin position="446"/>
        <end position="508"/>
    </location>
</feature>
<proteinExistence type="inferred from homology"/>
<dbReference type="Pfam" id="PF00672">
    <property type="entry name" value="HAMP"/>
    <property type="match status" value="1"/>
</dbReference>
<comment type="caution">
    <text evidence="13">The sequence shown here is derived from an EMBL/GenBank/DDBJ whole genome shotgun (WGS) entry which is preliminary data.</text>
</comment>
<dbReference type="PROSITE" id="PS50192">
    <property type="entry name" value="T_SNARE"/>
    <property type="match status" value="1"/>
</dbReference>
<dbReference type="GO" id="GO:0005886">
    <property type="term" value="C:plasma membrane"/>
    <property type="evidence" value="ECO:0007669"/>
    <property type="project" value="UniProtKB-SubCell"/>
</dbReference>
<evidence type="ECO:0000313" key="13">
    <source>
        <dbReference type="EMBL" id="RVU29733.1"/>
    </source>
</evidence>
<dbReference type="Pfam" id="PF00015">
    <property type="entry name" value="MCPsignal"/>
    <property type="match status" value="1"/>
</dbReference>
<evidence type="ECO:0000256" key="6">
    <source>
        <dbReference type="ARBA" id="ARBA00023224"/>
    </source>
</evidence>
<keyword evidence="2" id="KW-0997">Cell inner membrane</keyword>
<dbReference type="InterPro" id="IPR004089">
    <property type="entry name" value="MCPsignal_dom"/>
</dbReference>
<comment type="subcellular location">
    <subcellularLocation>
        <location evidence="1">Cell inner membrane</location>
        <topology evidence="1">Multi-pass membrane protein</topology>
    </subcellularLocation>
</comment>
<dbReference type="PANTHER" id="PTHR32089">
    <property type="entry name" value="METHYL-ACCEPTING CHEMOTAXIS PROTEIN MCPB"/>
    <property type="match status" value="1"/>
</dbReference>
<evidence type="ECO:0000256" key="1">
    <source>
        <dbReference type="ARBA" id="ARBA00004429"/>
    </source>
</evidence>
<organism evidence="13 14">
    <name type="scientific">Neptunomonas marina</name>
    <dbReference type="NCBI Taxonomy" id="1815562"/>
    <lineage>
        <taxon>Bacteria</taxon>
        <taxon>Pseudomonadati</taxon>
        <taxon>Pseudomonadota</taxon>
        <taxon>Gammaproteobacteria</taxon>
        <taxon>Oceanospirillales</taxon>
        <taxon>Oceanospirillaceae</taxon>
        <taxon>Neptunomonas</taxon>
    </lineage>
</organism>
<dbReference type="RefSeq" id="WP_127695016.1">
    <property type="nucleotide sequence ID" value="NZ_SACQ01000007.1"/>
</dbReference>
<dbReference type="InterPro" id="IPR004090">
    <property type="entry name" value="Chemotax_Me-accpt_rcpt"/>
</dbReference>
<evidence type="ECO:0000256" key="5">
    <source>
        <dbReference type="ARBA" id="ARBA00023136"/>
    </source>
</evidence>
<dbReference type="Gene3D" id="1.10.287.950">
    <property type="entry name" value="Methyl-accepting chemotaxis protein"/>
    <property type="match status" value="1"/>
</dbReference>
<comment type="similarity">
    <text evidence="7">Belongs to the methyl-accepting chemotaxis (MCP) protein family.</text>
</comment>
<evidence type="ECO:0000256" key="4">
    <source>
        <dbReference type="ARBA" id="ARBA00022989"/>
    </source>
</evidence>
<evidence type="ECO:0000313" key="14">
    <source>
        <dbReference type="Proteomes" id="UP000282818"/>
    </source>
</evidence>
<dbReference type="GO" id="GO:0007165">
    <property type="term" value="P:signal transduction"/>
    <property type="evidence" value="ECO:0007669"/>
    <property type="project" value="UniProtKB-KW"/>
</dbReference>
<dbReference type="PANTHER" id="PTHR32089:SF119">
    <property type="entry name" value="METHYL-ACCEPTING CHEMOTAXIS PROTEIN CTPL"/>
    <property type="match status" value="1"/>
</dbReference>
<dbReference type="SMART" id="SM00304">
    <property type="entry name" value="HAMP"/>
    <property type="match status" value="1"/>
</dbReference>
<keyword evidence="2" id="KW-1003">Cell membrane</keyword>
<dbReference type="InterPro" id="IPR000727">
    <property type="entry name" value="T_SNARE_dom"/>
</dbReference>
<evidence type="ECO:0000256" key="7">
    <source>
        <dbReference type="ARBA" id="ARBA00029447"/>
    </source>
</evidence>
<keyword evidence="14" id="KW-1185">Reference proteome</keyword>
<evidence type="ECO:0000256" key="9">
    <source>
        <dbReference type="SAM" id="Phobius"/>
    </source>
</evidence>
<name>A0A437Q5F5_9GAMM</name>
<dbReference type="Gene3D" id="3.30.450.290">
    <property type="match status" value="1"/>
</dbReference>
<evidence type="ECO:0000256" key="2">
    <source>
        <dbReference type="ARBA" id="ARBA00022519"/>
    </source>
</evidence>
<dbReference type="SUPFAM" id="SSF58104">
    <property type="entry name" value="Methyl-accepting chemotaxis protein (MCP) signaling domain"/>
    <property type="match status" value="1"/>
</dbReference>
<keyword evidence="4 9" id="KW-1133">Transmembrane helix</keyword>
<protein>
    <submittedName>
        <fullName evidence="13">Methyl-accepting chemotaxis protein</fullName>
    </submittedName>
</protein>
<sequence length="531" mass="57726">MSIQTKVNLSLVAVFIIVLIGSLTAIYNSEMNLSRDVARNTTVNTADSYFDSINILMLSGAMANRGTLQEKILSNPDLTEARIIRGDAVTKMYGAGTPDSKVMDDFDRRAMNGEQIIEELDDKDGHRLVVVTPMRAEEDYKGTNCLMCHPVNKGEVLGAVRVTYSFAAMDKTVMSNITAVALVELGLFTVGIILISLLLRKLVVRPINELSHTIQRIEDEADLNLRTQNTSNDEIGQMSSAFNSMLDHFQSSLRQVSDTVLKLGNSSHQITEIAHQAAEATANQQMQTSSVASAMEQMEAATRSVEQNAQSTVEASDLAMTESTKGTKITQAALHSIEELKAKMTHATEVIENLNTQSQNVGTVLEVIQKIAEQTNLLALNAAIEAARAGEQGRGFAVVADEVRTLASRTHSSTEEINTIISQLQQDARGAVSVMDEAMSRAGTGVESVQRTTDSLTNIAEEVRVINDMNHQVASAIREQSQMAASVEDNVLEINNNARLTAERAGRLDDVSSELGSLANQLEALVNRFKL</sequence>
<evidence type="ECO:0000256" key="3">
    <source>
        <dbReference type="ARBA" id="ARBA00022692"/>
    </source>
</evidence>
<dbReference type="CDD" id="cd11386">
    <property type="entry name" value="MCP_signal"/>
    <property type="match status" value="1"/>
</dbReference>
<evidence type="ECO:0000259" key="12">
    <source>
        <dbReference type="PROSITE" id="PS50885"/>
    </source>
</evidence>
<dbReference type="PRINTS" id="PR00260">
    <property type="entry name" value="CHEMTRNSDUCR"/>
</dbReference>
<dbReference type="EMBL" id="SACQ01000007">
    <property type="protein sequence ID" value="RVU29733.1"/>
    <property type="molecule type" value="Genomic_DNA"/>
</dbReference>
<dbReference type="AlphaFoldDB" id="A0A437Q5F5"/>
<feature type="transmembrane region" description="Helical" evidence="9">
    <location>
        <begin position="7"/>
        <end position="27"/>
    </location>
</feature>
<keyword evidence="5 9" id="KW-0472">Membrane</keyword>
<accession>A0A437Q5F5</accession>
<dbReference type="PROSITE" id="PS50885">
    <property type="entry name" value="HAMP"/>
    <property type="match status" value="1"/>
</dbReference>
<dbReference type="InterPro" id="IPR003660">
    <property type="entry name" value="HAMP_dom"/>
</dbReference>